<dbReference type="EMBL" id="SYVV01000016">
    <property type="protein sequence ID" value="TKG33624.1"/>
    <property type="molecule type" value="Genomic_DNA"/>
</dbReference>
<name>A0A2N7NMK9_9VIBR</name>
<evidence type="ECO:0000313" key="1">
    <source>
        <dbReference type="EMBL" id="PMP17219.1"/>
    </source>
</evidence>
<gene>
    <name evidence="1" type="ORF">BCS92_05860</name>
    <name evidence="2" type="ORF">FC057_10870</name>
</gene>
<proteinExistence type="predicted"/>
<dbReference type="EMBL" id="MDBP01000030">
    <property type="protein sequence ID" value="PMP17219.1"/>
    <property type="molecule type" value="Genomic_DNA"/>
</dbReference>
<organism evidence="1 3">
    <name type="scientific">Vibrio tasmaniensis</name>
    <dbReference type="NCBI Taxonomy" id="212663"/>
    <lineage>
        <taxon>Bacteria</taxon>
        <taxon>Pseudomonadati</taxon>
        <taxon>Pseudomonadota</taxon>
        <taxon>Gammaproteobacteria</taxon>
        <taxon>Vibrionales</taxon>
        <taxon>Vibrionaceae</taxon>
        <taxon>Vibrio</taxon>
    </lineage>
</organism>
<evidence type="ECO:0000313" key="2">
    <source>
        <dbReference type="EMBL" id="TKG33624.1"/>
    </source>
</evidence>
<reference evidence="2 4" key="4">
    <citation type="submission" date="2019-04" db="EMBL/GenBank/DDBJ databases">
        <title>A reverse ecology approach based on a biological definition of microbial populations.</title>
        <authorList>
            <person name="Arevalo P."/>
            <person name="Vaninsberghe D."/>
            <person name="Elsherbini J."/>
            <person name="Gore J."/>
            <person name="Polz M."/>
        </authorList>
    </citation>
    <scope>NUCLEOTIDE SEQUENCE [LARGE SCALE GENOMIC DNA]</scope>
    <source>
        <strain evidence="2 4">10N.222.45.A8</strain>
    </source>
</reference>
<dbReference type="Proteomes" id="UP000235579">
    <property type="component" value="Unassembled WGS sequence"/>
</dbReference>
<dbReference type="Proteomes" id="UP000308018">
    <property type="component" value="Unassembled WGS sequence"/>
</dbReference>
<evidence type="ECO:0000313" key="4">
    <source>
        <dbReference type="Proteomes" id="UP000308018"/>
    </source>
</evidence>
<reference evidence="1" key="3">
    <citation type="journal article" date="2018" name="Nature">
        <title>A major lineage of non-tailed dsDNA viruses as unrecognized killers of marine bacteria.</title>
        <authorList>
            <person name="Kauffman K.M."/>
            <person name="Hussain F.A."/>
            <person name="Yang J."/>
            <person name="Arevalo P."/>
            <person name="Brown J.M."/>
            <person name="Chang W.K."/>
            <person name="VanInsberghe D."/>
            <person name="Elsherbini J."/>
            <person name="Sharma R.S."/>
            <person name="Cutler M.B."/>
            <person name="Kelly L."/>
            <person name="Polz M.F."/>
        </authorList>
    </citation>
    <scope>NUCLEOTIDE SEQUENCE</scope>
    <source>
        <strain evidence="1">10N.222.48.A2</strain>
    </source>
</reference>
<protein>
    <submittedName>
        <fullName evidence="1">Uncharacterized protein</fullName>
    </submittedName>
</protein>
<comment type="caution">
    <text evidence="1">The sequence shown here is derived from an EMBL/GenBank/DDBJ whole genome shotgun (WGS) entry which is preliminary data.</text>
</comment>
<dbReference type="AlphaFoldDB" id="A0A2N7NMK9"/>
<reference evidence="3" key="1">
    <citation type="submission" date="2016-07" db="EMBL/GenBank/DDBJ databases">
        <title>Nontailed viruses are major unrecognized killers of bacteria in the ocean.</title>
        <authorList>
            <person name="Kauffman K."/>
            <person name="Hussain F."/>
            <person name="Yang J."/>
            <person name="Arevalo P."/>
            <person name="Brown J."/>
            <person name="Cutler M."/>
            <person name="Kelly L."/>
            <person name="Polz M.F."/>
        </authorList>
    </citation>
    <scope>NUCLEOTIDE SEQUENCE [LARGE SCALE GENOMIC DNA]</scope>
    <source>
        <strain evidence="3">10N.222.48.A2</strain>
    </source>
</reference>
<dbReference type="RefSeq" id="WP_009845652.1">
    <property type="nucleotide sequence ID" value="NZ_MDBP01000030.1"/>
</dbReference>
<sequence>MQQGYMSESSWDELTFDERSSLQLMREKYKNSDHHLKLIDQSYEAMGKIFRSRINSEVIKYKRYEGDLDGVYLIINKAIHDFFGSSHFPATKHKSKEIHDFHQKQRQKASKLSDEAFCSLERTINWLSNTTTTKQDELDMSVANEKLIELKKLISSHLERVDLHDRSPSKAESFVLGTCNNLIWFANIKATRTIDSSGGKTPFLRFLEVFFPFEAEPILSSLYEKQKRLPIEKRIGGTFIPVRRG</sequence>
<evidence type="ECO:0000313" key="3">
    <source>
        <dbReference type="Proteomes" id="UP000235579"/>
    </source>
</evidence>
<reference evidence="1" key="2">
    <citation type="submission" date="2016-07" db="EMBL/GenBank/DDBJ databases">
        <authorList>
            <person name="Wan K."/>
            <person name="Booth B."/>
            <person name="Spirohn K."/>
            <person name="Hao T."/>
            <person name="Hu Y."/>
            <person name="Calderwood M."/>
            <person name="Hill D."/>
            <person name="Mohr S."/>
            <person name="Vidal M."/>
            <person name="Celniker S."/>
            <person name="Perrimon N."/>
        </authorList>
    </citation>
    <scope>NUCLEOTIDE SEQUENCE</scope>
    <source>
        <strain evidence="1">10N.222.48.A2</strain>
    </source>
</reference>
<accession>A0A2N7NMK9</accession>